<dbReference type="EMBL" id="CP059248">
    <property type="protein sequence ID" value="QLL32481.1"/>
    <property type="molecule type" value="Genomic_DNA"/>
</dbReference>
<protein>
    <recommendedName>
        <fullName evidence="4">Thioesterase domain-containing protein</fullName>
    </recommendedName>
</protein>
<proteinExistence type="predicted"/>
<evidence type="ECO:0008006" key="4">
    <source>
        <dbReference type="Google" id="ProtNLM"/>
    </source>
</evidence>
<name>A0A7G3ZG45_9SACH</name>
<keyword evidence="1" id="KW-0812">Transmembrane</keyword>
<gene>
    <name evidence="2" type="ORF">HG536_0C06500</name>
</gene>
<organism evidence="2 3">
    <name type="scientific">Torulaspora globosa</name>
    <dbReference type="NCBI Taxonomy" id="48254"/>
    <lineage>
        <taxon>Eukaryota</taxon>
        <taxon>Fungi</taxon>
        <taxon>Dikarya</taxon>
        <taxon>Ascomycota</taxon>
        <taxon>Saccharomycotina</taxon>
        <taxon>Saccharomycetes</taxon>
        <taxon>Saccharomycetales</taxon>
        <taxon>Saccharomycetaceae</taxon>
        <taxon>Torulaspora</taxon>
    </lineage>
</organism>
<evidence type="ECO:0000313" key="3">
    <source>
        <dbReference type="Proteomes" id="UP000515788"/>
    </source>
</evidence>
<feature type="transmembrane region" description="Helical" evidence="1">
    <location>
        <begin position="36"/>
        <end position="53"/>
    </location>
</feature>
<reference evidence="2 3" key="1">
    <citation type="submission" date="2020-06" db="EMBL/GenBank/DDBJ databases">
        <title>The yeast mating-type switching endonuclease HO is a domesticated member of an unorthodox homing genetic element family.</title>
        <authorList>
            <person name="Coughlan A.Y."/>
            <person name="Lombardi L."/>
            <person name="Braun-Galleani S."/>
            <person name="Martos A.R."/>
            <person name="Galeote V."/>
            <person name="Bigey F."/>
            <person name="Dequin S."/>
            <person name="Byrne K.P."/>
            <person name="Wolfe K.H."/>
        </authorList>
    </citation>
    <scope>NUCLEOTIDE SEQUENCE [LARGE SCALE GENOMIC DNA]</scope>
    <source>
        <strain evidence="2 3">CBS764</strain>
    </source>
</reference>
<dbReference type="PANTHER" id="PTHR47260:SF1">
    <property type="entry name" value="UPF0644 PROTEIN PB2B4.06"/>
    <property type="match status" value="1"/>
</dbReference>
<dbReference type="SUPFAM" id="SSF54637">
    <property type="entry name" value="Thioesterase/thiol ester dehydrase-isomerase"/>
    <property type="match status" value="1"/>
</dbReference>
<evidence type="ECO:0000313" key="2">
    <source>
        <dbReference type="EMBL" id="QLL32481.1"/>
    </source>
</evidence>
<keyword evidence="3" id="KW-1185">Reference proteome</keyword>
<accession>A0A7G3ZG45</accession>
<dbReference type="GeneID" id="59325617"/>
<dbReference type="RefSeq" id="XP_037139156.1">
    <property type="nucleotide sequence ID" value="XM_037283260.1"/>
</dbReference>
<dbReference type="CDD" id="cd03440">
    <property type="entry name" value="hot_dog"/>
    <property type="match status" value="1"/>
</dbReference>
<dbReference type="InterPro" id="IPR052061">
    <property type="entry name" value="PTE-AB_protein"/>
</dbReference>
<dbReference type="KEGG" id="tgb:HG536_0C06500"/>
<keyword evidence="1" id="KW-1133">Transmembrane helix</keyword>
<evidence type="ECO:0000256" key="1">
    <source>
        <dbReference type="SAM" id="Phobius"/>
    </source>
</evidence>
<dbReference type="InterPro" id="IPR029069">
    <property type="entry name" value="HotDog_dom_sf"/>
</dbReference>
<dbReference type="PANTHER" id="PTHR47260">
    <property type="entry name" value="UPF0644 PROTEIN PB2B4.06"/>
    <property type="match status" value="1"/>
</dbReference>
<dbReference type="Proteomes" id="UP000515788">
    <property type="component" value="Chromosome 3"/>
</dbReference>
<dbReference type="Gene3D" id="3.10.129.10">
    <property type="entry name" value="Hotdog Thioesterase"/>
    <property type="match status" value="1"/>
</dbReference>
<keyword evidence="1" id="KW-0472">Membrane</keyword>
<sequence length="241" mass="27645">MFRSVGTRLLRRQYASSAQQAAKQFTVKPKKTTRRWVPITIFGVSFLTGWYVTEHMTFTDLMAYWRYDSLPQGSEQVEKYKQELFNRSEQLPVVKQLQQAGYMEVFPDRSKQVPLIDRALSTPGGVAIPPRFFYDPLRKETVGVYHLGMKLTGYPFIVHGGILATVMEDLMRESVKFIRSKAGEITKDLSISYKFPTFANQFVVIRTTKVEEFGKNVKLSVEVMDQSGNRQLVTGRATFTT</sequence>
<dbReference type="OrthoDB" id="506431at2759"/>
<dbReference type="AlphaFoldDB" id="A0A7G3ZG45"/>